<protein>
    <submittedName>
        <fullName evidence="5">Protein GrpE 2</fullName>
    </submittedName>
</protein>
<proteinExistence type="inferred from homology"/>
<dbReference type="GO" id="GO:0006457">
    <property type="term" value="P:protein folding"/>
    <property type="evidence" value="ECO:0007669"/>
    <property type="project" value="InterPro"/>
</dbReference>
<evidence type="ECO:0000256" key="2">
    <source>
        <dbReference type="ARBA" id="ARBA00023186"/>
    </source>
</evidence>
<dbReference type="InterPro" id="IPR013805">
    <property type="entry name" value="GrpE_CC"/>
</dbReference>
<dbReference type="PANTHER" id="PTHR21237:SF23">
    <property type="entry name" value="GRPE PROTEIN HOMOLOG, MITOCHONDRIAL"/>
    <property type="match status" value="1"/>
</dbReference>
<name>A0A6G0VUD1_APHCR</name>
<dbReference type="SUPFAM" id="SSF51064">
    <property type="entry name" value="Head domain of nucleotide exchange factor GrpE"/>
    <property type="match status" value="1"/>
</dbReference>
<dbReference type="GO" id="GO:0042803">
    <property type="term" value="F:protein homodimerization activity"/>
    <property type="evidence" value="ECO:0007669"/>
    <property type="project" value="InterPro"/>
</dbReference>
<dbReference type="Proteomes" id="UP000478052">
    <property type="component" value="Unassembled WGS sequence"/>
</dbReference>
<comment type="caution">
    <text evidence="5">The sequence shown here is derived from an EMBL/GenBank/DDBJ whole genome shotgun (WGS) entry which is preliminary data.</text>
</comment>
<comment type="similarity">
    <text evidence="1 3">Belongs to the GrpE family.</text>
</comment>
<dbReference type="Gene3D" id="3.90.20.20">
    <property type="match status" value="1"/>
</dbReference>
<keyword evidence="6" id="KW-1185">Reference proteome</keyword>
<evidence type="ECO:0000256" key="4">
    <source>
        <dbReference type="SAM" id="MobiDB-lite"/>
    </source>
</evidence>
<dbReference type="GO" id="GO:0051087">
    <property type="term" value="F:protein-folding chaperone binding"/>
    <property type="evidence" value="ECO:0007669"/>
    <property type="project" value="InterPro"/>
</dbReference>
<dbReference type="EMBL" id="VUJU01011780">
    <property type="protein sequence ID" value="KAF0709966.1"/>
    <property type="molecule type" value="Genomic_DNA"/>
</dbReference>
<evidence type="ECO:0000256" key="1">
    <source>
        <dbReference type="ARBA" id="ARBA00009054"/>
    </source>
</evidence>
<dbReference type="PANTHER" id="PTHR21237">
    <property type="entry name" value="GRPE PROTEIN"/>
    <property type="match status" value="1"/>
</dbReference>
<dbReference type="Pfam" id="PF01025">
    <property type="entry name" value="GrpE"/>
    <property type="match status" value="1"/>
</dbReference>
<organism evidence="5 6">
    <name type="scientific">Aphis craccivora</name>
    <name type="common">Cowpea aphid</name>
    <dbReference type="NCBI Taxonomy" id="307492"/>
    <lineage>
        <taxon>Eukaryota</taxon>
        <taxon>Metazoa</taxon>
        <taxon>Ecdysozoa</taxon>
        <taxon>Arthropoda</taxon>
        <taxon>Hexapoda</taxon>
        <taxon>Insecta</taxon>
        <taxon>Pterygota</taxon>
        <taxon>Neoptera</taxon>
        <taxon>Paraneoptera</taxon>
        <taxon>Hemiptera</taxon>
        <taxon>Sternorrhyncha</taxon>
        <taxon>Aphidomorpha</taxon>
        <taxon>Aphidoidea</taxon>
        <taxon>Aphididae</taxon>
        <taxon>Aphidini</taxon>
        <taxon>Aphis</taxon>
        <taxon>Aphis</taxon>
    </lineage>
</organism>
<dbReference type="PRINTS" id="PR00773">
    <property type="entry name" value="GRPEPROTEIN"/>
</dbReference>
<dbReference type="GO" id="GO:0000774">
    <property type="term" value="F:adenyl-nucleotide exchange factor activity"/>
    <property type="evidence" value="ECO:0007669"/>
    <property type="project" value="InterPro"/>
</dbReference>
<dbReference type="HAMAP" id="MF_01151">
    <property type="entry name" value="GrpE"/>
    <property type="match status" value="1"/>
</dbReference>
<evidence type="ECO:0000313" key="5">
    <source>
        <dbReference type="EMBL" id="KAF0709966.1"/>
    </source>
</evidence>
<dbReference type="InterPro" id="IPR009012">
    <property type="entry name" value="GrpE_head"/>
</dbReference>
<evidence type="ECO:0000313" key="6">
    <source>
        <dbReference type="Proteomes" id="UP000478052"/>
    </source>
</evidence>
<evidence type="ECO:0000256" key="3">
    <source>
        <dbReference type="RuleBase" id="RU004478"/>
    </source>
</evidence>
<dbReference type="GO" id="GO:0051082">
    <property type="term" value="F:unfolded protein binding"/>
    <property type="evidence" value="ECO:0007669"/>
    <property type="project" value="TreeGrafter"/>
</dbReference>
<feature type="region of interest" description="Disordered" evidence="4">
    <location>
        <begin position="1"/>
        <end position="27"/>
    </location>
</feature>
<reference evidence="5 6" key="1">
    <citation type="submission" date="2019-08" db="EMBL/GenBank/DDBJ databases">
        <title>Whole genome of Aphis craccivora.</title>
        <authorList>
            <person name="Voronova N.V."/>
            <person name="Shulinski R.S."/>
            <person name="Bandarenka Y.V."/>
            <person name="Zhorov D.G."/>
            <person name="Warner D."/>
        </authorList>
    </citation>
    <scope>NUCLEOTIDE SEQUENCE [LARGE SCALE GENOMIC DNA]</scope>
    <source>
        <strain evidence="5">180601</strain>
        <tissue evidence="5">Whole Body</tissue>
    </source>
</reference>
<accession>A0A6G0VUD1</accession>
<keyword evidence="2" id="KW-0143">Chaperone</keyword>
<dbReference type="AlphaFoldDB" id="A0A6G0VUD1"/>
<dbReference type="InterPro" id="IPR000740">
    <property type="entry name" value="GrpE"/>
</dbReference>
<sequence>MDTEEKQTINKNIEKKDKEKENEKKINNISTLKSTNKNELNDLKEKLLNNQKKIHDIKLRHLAYIENIKKDSEIKIKNIKNIKKEEFFKKIIPIIDILEDTLSFAQKSNLDKESLVQGIQLILESLLKIIYKFGVKIEGKKNEAFNPKIHNVILTESSTEIQPDHVIQVTRKEKCLHPKKPRCADNGDGCDDFKI</sequence>
<gene>
    <name evidence="5" type="ORF">FWK35_00030038</name>
</gene>
<dbReference type="SUPFAM" id="SSF58014">
    <property type="entry name" value="Coiled-coil domain of nucleotide exchange factor GrpE"/>
    <property type="match status" value="1"/>
</dbReference>
<feature type="compositionally biased region" description="Basic and acidic residues" evidence="4">
    <location>
        <begin position="1"/>
        <end position="26"/>
    </location>
</feature>